<gene>
    <name evidence="1" type="ORF">A3B93_01305</name>
</gene>
<accession>A0A1F6WJT2</accession>
<dbReference type="Proteomes" id="UP000179880">
    <property type="component" value="Unassembled WGS sequence"/>
</dbReference>
<dbReference type="EMBL" id="MFUH01000015">
    <property type="protein sequence ID" value="OGI81985.1"/>
    <property type="molecule type" value="Genomic_DNA"/>
</dbReference>
<reference evidence="1 2" key="1">
    <citation type="journal article" date="2016" name="Nat. Commun.">
        <title>Thousands of microbial genomes shed light on interconnected biogeochemical processes in an aquifer system.</title>
        <authorList>
            <person name="Anantharaman K."/>
            <person name="Brown C.T."/>
            <person name="Hug L.A."/>
            <person name="Sharon I."/>
            <person name="Castelle C.J."/>
            <person name="Probst A.J."/>
            <person name="Thomas B.C."/>
            <person name="Singh A."/>
            <person name="Wilkins M.J."/>
            <person name="Karaoz U."/>
            <person name="Brodie E.L."/>
            <person name="Williams K.H."/>
            <person name="Hubbard S.S."/>
            <person name="Banfield J.F."/>
        </authorList>
    </citation>
    <scope>NUCLEOTIDE SEQUENCE [LARGE SCALE GENOMIC DNA]</scope>
</reference>
<sequence length="1019" mass="115534">MEGKFTPKKQEYSAPLGKEFETISLLADLRRREIEVKRMLVNIEAKKEDAPDQTSAYIEDEINGRHTHPKEKALKELTEEERSLINDGEIFSLCASNYSSFLFGYLAKLKQSSGKPFQDDLDKAKKLASSYEKLPREITVSDILPQAQIVSINKKMLTERELPSIEKIASLVQSNPLAVREVALALSENDRQKVLSLIKEEDRGKFSLAFDSAVSEVLPSSFVEKNDYAKEREIVKSRLFDELLKETKNESIRSPLVKTIARAIGNLGGSDVNYFLRTTILEEMDDQEIDADGKEFIPRVIKTLLDEFDDYRANDVALRFASEMETPDKITRYIAARLIERDYLPKDIAEWYEQNKKKYSNDIQAQANIEQHATKIFKLVAGGLGVIPSKDILAFIDDNNQWKDQKGNGLSLEERVEKIKESKEKFEAIHDNSKLLDLLAKDSKKAMVYYMVYGGTDRFALINDYNFSKFKEVLEKTKDFSIHEKPLQLFRNALGNSGMEQNTVSQIESKLRNGHFPLNNNAQATQLVNFEAMAGGILEQANAALGISFGRTELGVLYLFPMYRNFLEKTKDPSANTLLEEMKRASTFSTRLEVISKIEESYPHFKQAAKTELEPLWKKLGEKIILDASIGQVLFDDAVPVRGEEILPKLETKRIDLKRMKKELLALMRGENQAIKKVSDEISKKKRIRKTLVDGMVHQKDSNIRASIENKIADIDGQIALLEKERLELGNIASSDRFAHLSPEEKNTQIESLSKEVIAIGQKEKSAFFTYLAMQVIGEEKLRESDIDLIKEFENHLQGPFQQLSDERLYENRSGGKKNVAVELSYVDKCDRLMNAVRFADSKICCFSSKNYSEGDPPRKTWVASINKDPMSFVLSIEAPAGTKTNGDEKMLRNNLGFIFGSFGLDDGGKLALMLNGIYYDPGNGKKDINDAFVRGVEKMFQGLPFKTLSVASKYGGAQFGVYHPDDFTNDSVEIIRLRALDDGSGKPESHIYDDLLDSKTDLNKPHKYGGNVWHKFYK</sequence>
<name>A0A1F6WJT2_9BACT</name>
<comment type="caution">
    <text evidence="1">The sequence shown here is derived from an EMBL/GenBank/DDBJ whole genome shotgun (WGS) entry which is preliminary data.</text>
</comment>
<evidence type="ECO:0000313" key="1">
    <source>
        <dbReference type="EMBL" id="OGI81985.1"/>
    </source>
</evidence>
<organism evidence="1 2">
    <name type="scientific">Candidatus Nomurabacteria bacterium RIFCSPHIGHO2_02_FULL_42_24</name>
    <dbReference type="NCBI Taxonomy" id="1801757"/>
    <lineage>
        <taxon>Bacteria</taxon>
        <taxon>Candidatus Nomuraibacteriota</taxon>
    </lineage>
</organism>
<protein>
    <submittedName>
        <fullName evidence="1">Uncharacterized protein</fullName>
    </submittedName>
</protein>
<proteinExistence type="predicted"/>
<dbReference type="AlphaFoldDB" id="A0A1F6WJT2"/>
<evidence type="ECO:0000313" key="2">
    <source>
        <dbReference type="Proteomes" id="UP000179880"/>
    </source>
</evidence>